<dbReference type="Pfam" id="PF13387">
    <property type="entry name" value="Lnb_N"/>
    <property type="match status" value="1"/>
</dbReference>
<dbReference type="InterPro" id="IPR057436">
    <property type="entry name" value="5TMH_Lnb"/>
</dbReference>
<organism evidence="4 5">
    <name type="scientific">Aquimonas voraii</name>
    <dbReference type="NCBI Taxonomy" id="265719"/>
    <lineage>
        <taxon>Bacteria</taxon>
        <taxon>Pseudomonadati</taxon>
        <taxon>Pseudomonadota</taxon>
        <taxon>Gammaproteobacteria</taxon>
        <taxon>Lysobacterales</taxon>
        <taxon>Lysobacteraceae</taxon>
        <taxon>Aquimonas</taxon>
    </lineage>
</organism>
<gene>
    <name evidence="4" type="ORF">SAMN04488509_10183</name>
</gene>
<evidence type="ECO:0000313" key="4">
    <source>
        <dbReference type="EMBL" id="SDD07712.1"/>
    </source>
</evidence>
<proteinExistence type="predicted"/>
<dbReference type="EMBL" id="FNAG01000001">
    <property type="protein sequence ID" value="SDD07712.1"/>
    <property type="molecule type" value="Genomic_DNA"/>
</dbReference>
<keyword evidence="5" id="KW-1185">Reference proteome</keyword>
<evidence type="ECO:0000259" key="2">
    <source>
        <dbReference type="Pfam" id="PF13387"/>
    </source>
</evidence>
<dbReference type="AlphaFoldDB" id="A0A1G6RSU7"/>
<protein>
    <submittedName>
        <fullName evidence="4">Uncharacterized protein</fullName>
    </submittedName>
</protein>
<dbReference type="InterPro" id="IPR025178">
    <property type="entry name" value="Lnb_N"/>
</dbReference>
<reference evidence="4 5" key="1">
    <citation type="submission" date="2016-10" db="EMBL/GenBank/DDBJ databases">
        <authorList>
            <person name="de Groot N.N."/>
        </authorList>
    </citation>
    <scope>NUCLEOTIDE SEQUENCE [LARGE SCALE GENOMIC DNA]</scope>
    <source>
        <strain evidence="4 5">DSM 16957</strain>
    </source>
</reference>
<feature type="transmembrane region" description="Helical" evidence="1">
    <location>
        <begin position="323"/>
        <end position="342"/>
    </location>
</feature>
<name>A0A1G6RSU7_9GAMM</name>
<dbReference type="Pfam" id="PF25221">
    <property type="entry name" value="5TMH_Lnb"/>
    <property type="match status" value="1"/>
</dbReference>
<feature type="transmembrane region" description="Helical" evidence="1">
    <location>
        <begin position="263"/>
        <end position="282"/>
    </location>
</feature>
<evidence type="ECO:0000313" key="5">
    <source>
        <dbReference type="Proteomes" id="UP000199603"/>
    </source>
</evidence>
<feature type="domain" description="Lnb-like transmembrane" evidence="3">
    <location>
        <begin position="269"/>
        <end position="376"/>
    </location>
</feature>
<feature type="transmembrane region" description="Helical" evidence="1">
    <location>
        <begin position="289"/>
        <end position="311"/>
    </location>
</feature>
<sequence length="404" mass="44384">MPLDASCRRLPAARLSIALAALFALLGLLAPPLHAGPAVGLVTMEPGEAYWARFGHNALLVDHGDGREPIFYNFGYFDFAQPGFLARFLRGDMRYLAVALPMSSDLGSYAAEGRGARLQWLRLEPEQAELLVAALAEHVRPENAEYRYDYFVSNCSTKVRDALDAALGGALKRQLDGRSMGITYRHEALRHGAGIPWLHLGMHLGLGPYADRPLSIWEQSFIPSRLAEALREVRTPAGEPLVMAERELLPHRGPVTPADPPRWLWLALALGVALALPLARAARSRHGGALLFSVWGFTGLIGLGLLLLWLGTAHESAWANRNLLLFNPLALLLLPSCLRLWRQRRSPRNSRLRFGAHAIAILGVAGVVLAQVQVYPQQQLEWIALLLPLQIALSLALLQARRGA</sequence>
<dbReference type="OrthoDB" id="319167at2"/>
<evidence type="ECO:0000256" key="1">
    <source>
        <dbReference type="SAM" id="Phobius"/>
    </source>
</evidence>
<feature type="transmembrane region" description="Helical" evidence="1">
    <location>
        <begin position="380"/>
        <end position="398"/>
    </location>
</feature>
<accession>A0A1G6RSU7</accession>
<keyword evidence="1" id="KW-0812">Transmembrane</keyword>
<keyword evidence="1" id="KW-1133">Transmembrane helix</keyword>
<dbReference type="Proteomes" id="UP000199603">
    <property type="component" value="Unassembled WGS sequence"/>
</dbReference>
<evidence type="ECO:0000259" key="3">
    <source>
        <dbReference type="Pfam" id="PF25221"/>
    </source>
</evidence>
<dbReference type="RefSeq" id="WP_091237540.1">
    <property type="nucleotide sequence ID" value="NZ_FNAG01000001.1"/>
</dbReference>
<feature type="transmembrane region" description="Helical" evidence="1">
    <location>
        <begin position="354"/>
        <end position="374"/>
    </location>
</feature>
<feature type="domain" description="Lnb N-terminal periplasmic" evidence="2">
    <location>
        <begin position="42"/>
        <end position="170"/>
    </location>
</feature>
<keyword evidence="1" id="KW-0472">Membrane</keyword>
<dbReference type="STRING" id="265719.SAMN04488509_10183"/>